<dbReference type="AlphaFoldDB" id="A0A3P3QF89"/>
<comment type="caution">
    <text evidence="1">The sequence shown here is derived from an EMBL/GenBank/DDBJ whole genome shotgun (WGS) entry which is preliminary data.</text>
</comment>
<protein>
    <submittedName>
        <fullName evidence="1">Uncharacterized protein</fullName>
    </submittedName>
</protein>
<sequence length="77" mass="8788">MVHKIKYPAVFLLVYLLCALVDFGSTYYRQAKIPATEHSSAELSDAMQQLMQQHRLSGAELSQAISEVQQQKTRYLN</sequence>
<dbReference type="Proteomes" id="UP000276260">
    <property type="component" value="Unassembled WGS sequence"/>
</dbReference>
<accession>A0A3P3QF89</accession>
<name>A0A3P3QF89_9GAMM</name>
<keyword evidence="2" id="KW-1185">Reference proteome</keyword>
<dbReference type="OrthoDB" id="5771559at2"/>
<gene>
    <name evidence="1" type="ORF">EIK76_14815</name>
</gene>
<evidence type="ECO:0000313" key="2">
    <source>
        <dbReference type="Proteomes" id="UP000276260"/>
    </source>
</evidence>
<dbReference type="RefSeq" id="WP_046520678.1">
    <property type="nucleotide sequence ID" value="NZ_LAVS01000086.1"/>
</dbReference>
<reference evidence="1 2" key="1">
    <citation type="submission" date="2018-11" db="EMBL/GenBank/DDBJ databases">
        <title>Draft genome analysis of Rheinheimera mesophila isolated from an industrial waste site.</title>
        <authorList>
            <person name="Yu Q."/>
            <person name="Qi Y."/>
            <person name="Zhang H."/>
            <person name="Lu Y."/>
            <person name="Pu J."/>
        </authorList>
    </citation>
    <scope>NUCLEOTIDE SEQUENCE [LARGE SCALE GENOMIC DNA]</scope>
    <source>
        <strain evidence="1 2">IITR13</strain>
    </source>
</reference>
<proteinExistence type="predicted"/>
<evidence type="ECO:0000313" key="1">
    <source>
        <dbReference type="EMBL" id="RRJ19705.1"/>
    </source>
</evidence>
<organism evidence="1 2">
    <name type="scientific">Rheinheimera mesophila</name>
    <dbReference type="NCBI Taxonomy" id="1547515"/>
    <lineage>
        <taxon>Bacteria</taxon>
        <taxon>Pseudomonadati</taxon>
        <taxon>Pseudomonadota</taxon>
        <taxon>Gammaproteobacteria</taxon>
        <taxon>Chromatiales</taxon>
        <taxon>Chromatiaceae</taxon>
        <taxon>Rheinheimera</taxon>
    </lineage>
</organism>
<dbReference type="EMBL" id="RRCF01000004">
    <property type="protein sequence ID" value="RRJ19705.1"/>
    <property type="molecule type" value="Genomic_DNA"/>
</dbReference>